<evidence type="ECO:0008006" key="4">
    <source>
        <dbReference type="Google" id="ProtNLM"/>
    </source>
</evidence>
<name>A0A1Y1VGD3_9FUNG</name>
<reference evidence="2 3" key="2">
    <citation type="submission" date="2016-08" db="EMBL/GenBank/DDBJ databases">
        <title>Pervasive Adenine N6-methylation of Active Genes in Fungi.</title>
        <authorList>
            <consortium name="DOE Joint Genome Institute"/>
            <person name="Mondo S.J."/>
            <person name="Dannebaum R.O."/>
            <person name="Kuo R.C."/>
            <person name="Labutti K."/>
            <person name="Haridas S."/>
            <person name="Kuo A."/>
            <person name="Salamov A."/>
            <person name="Ahrendt S.R."/>
            <person name="Lipzen A."/>
            <person name="Sullivan W."/>
            <person name="Andreopoulos W.B."/>
            <person name="Clum A."/>
            <person name="Lindquist E."/>
            <person name="Daum C."/>
            <person name="Ramamoorthy G.K."/>
            <person name="Gryganskyi A."/>
            <person name="Culley D."/>
            <person name="Magnuson J.K."/>
            <person name="James T.Y."/>
            <person name="O'Malley M.A."/>
            <person name="Stajich J.E."/>
            <person name="Spatafora J.W."/>
            <person name="Visel A."/>
            <person name="Grigoriev I.V."/>
        </authorList>
    </citation>
    <scope>NUCLEOTIDE SEQUENCE [LARGE SCALE GENOMIC DNA]</scope>
    <source>
        <strain evidence="3">finn</strain>
    </source>
</reference>
<feature type="transmembrane region" description="Helical" evidence="1">
    <location>
        <begin position="113"/>
        <end position="136"/>
    </location>
</feature>
<evidence type="ECO:0000313" key="2">
    <source>
        <dbReference type="EMBL" id="ORX54251.1"/>
    </source>
</evidence>
<sequence>MNIPFDFSEKLIQFSRHDEMYLSNFTFFTSYSTFADTHIHKENTLVSYINNPFFPWLLLVLLINRNKWNKPIIYILIGFWFFHSSNYSLSNIINLMLVENKDNIDAYTERMWYLFFVLSPMLCFTSEIIGDWYFLLRTKAILCHERILQLYITCIFFNLTKACCFLVPIFFRPRFKDDKEDFERIKSLMAYTIANSLVIQIVSVIYDVMLIYYLRKNLFKKYKDNKVLMKNNFFEKLKQTSEYRIIISVILSLIIIPVTIVFYIFGSQFESIYTIMLEYRYSFSYINYYVMYMDQILLRIYADKNKEVKLSSISSFVSINETTSSPPQSNAIPFIENDIKSTTSSCHSINMPSFTNVFKCSNSQDNSHFQKNKSFIGQYIENTKFNYNSIQ</sequence>
<evidence type="ECO:0000256" key="1">
    <source>
        <dbReference type="SAM" id="Phobius"/>
    </source>
</evidence>
<reference evidence="2 3" key="1">
    <citation type="submission" date="2016-08" db="EMBL/GenBank/DDBJ databases">
        <title>Genomes of anaerobic fungi encode conserved fungal cellulosomes for biomass hydrolysis.</title>
        <authorList>
            <consortium name="DOE Joint Genome Institute"/>
            <person name="Haitjema C.H."/>
            <person name="Gilmore S.P."/>
            <person name="Henske J.K."/>
            <person name="Solomon K.V."/>
            <person name="De Groot R."/>
            <person name="Kuo A."/>
            <person name="Mondo S.J."/>
            <person name="Salamov A.A."/>
            <person name="Labutti K."/>
            <person name="Zhao Z."/>
            <person name="Chiniquy J."/>
            <person name="Barry K."/>
            <person name="Brewer H.M."/>
            <person name="Purvine S.O."/>
            <person name="Wright A.T."/>
            <person name="Boxma B."/>
            <person name="Van Alen T."/>
            <person name="Hackstein J.H."/>
            <person name="Baker S.E."/>
            <person name="Grigoriev I.V."/>
            <person name="O'Malley M.A."/>
        </authorList>
    </citation>
    <scope>NUCLEOTIDE SEQUENCE [LARGE SCALE GENOMIC DNA]</scope>
    <source>
        <strain evidence="3">finn</strain>
    </source>
</reference>
<keyword evidence="1" id="KW-1133">Transmembrane helix</keyword>
<comment type="caution">
    <text evidence="2">The sequence shown here is derived from an EMBL/GenBank/DDBJ whole genome shotgun (WGS) entry which is preliminary data.</text>
</comment>
<gene>
    <name evidence="2" type="ORF">BCR36DRAFT_348319</name>
</gene>
<feature type="transmembrane region" description="Helical" evidence="1">
    <location>
        <begin position="245"/>
        <end position="265"/>
    </location>
</feature>
<evidence type="ECO:0000313" key="3">
    <source>
        <dbReference type="Proteomes" id="UP000193719"/>
    </source>
</evidence>
<keyword evidence="1" id="KW-0472">Membrane</keyword>
<keyword evidence="3" id="KW-1185">Reference proteome</keyword>
<feature type="transmembrane region" description="Helical" evidence="1">
    <location>
        <begin position="148"/>
        <end position="171"/>
    </location>
</feature>
<organism evidence="2 3">
    <name type="scientific">Piromyces finnis</name>
    <dbReference type="NCBI Taxonomy" id="1754191"/>
    <lineage>
        <taxon>Eukaryota</taxon>
        <taxon>Fungi</taxon>
        <taxon>Fungi incertae sedis</taxon>
        <taxon>Chytridiomycota</taxon>
        <taxon>Chytridiomycota incertae sedis</taxon>
        <taxon>Neocallimastigomycetes</taxon>
        <taxon>Neocallimastigales</taxon>
        <taxon>Neocallimastigaceae</taxon>
        <taxon>Piromyces</taxon>
    </lineage>
</organism>
<feature type="transmembrane region" description="Helical" evidence="1">
    <location>
        <begin position="191"/>
        <end position="214"/>
    </location>
</feature>
<dbReference type="AlphaFoldDB" id="A0A1Y1VGD3"/>
<keyword evidence="1" id="KW-0812">Transmembrane</keyword>
<protein>
    <recommendedName>
        <fullName evidence="4">G-protein coupled receptors family 1 profile domain-containing protein</fullName>
    </recommendedName>
</protein>
<accession>A0A1Y1VGD3</accession>
<dbReference type="Proteomes" id="UP000193719">
    <property type="component" value="Unassembled WGS sequence"/>
</dbReference>
<proteinExistence type="predicted"/>
<feature type="transmembrane region" description="Helical" evidence="1">
    <location>
        <begin position="72"/>
        <end position="93"/>
    </location>
</feature>
<dbReference type="OrthoDB" id="10585568at2759"/>
<dbReference type="EMBL" id="MCFH01000011">
    <property type="protein sequence ID" value="ORX54251.1"/>
    <property type="molecule type" value="Genomic_DNA"/>
</dbReference>
<feature type="transmembrane region" description="Helical" evidence="1">
    <location>
        <begin position="45"/>
        <end position="63"/>
    </location>
</feature>